<sequence length="242" mass="28071">MPEVQRRTVSSNPGLGLFFRLSQELRDMIYASYFERAEVEWDSEKSWQPPSFSMAYRKRYPRDLLSASREVYAQAQRYEYHDLCLVILHKEARHPAKLYRLVRHIRFIEAAIPMFPGHLPFFSNAKLLANLRTVTFVPSGSFVSASMVVMYKWLEELLVQGCTEKVLREVRYQLQLKRCVPPIFTTPATAAPDTRLHWLVVLPCRVCRWDMIKAKSEHVDIVSKPTIAPERLSATRPSLTAA</sequence>
<organism evidence="1 2">
    <name type="scientific">Cladophialophora carrionii</name>
    <dbReference type="NCBI Taxonomy" id="86049"/>
    <lineage>
        <taxon>Eukaryota</taxon>
        <taxon>Fungi</taxon>
        <taxon>Dikarya</taxon>
        <taxon>Ascomycota</taxon>
        <taxon>Pezizomycotina</taxon>
        <taxon>Eurotiomycetes</taxon>
        <taxon>Chaetothyriomycetidae</taxon>
        <taxon>Chaetothyriales</taxon>
        <taxon>Herpotrichiellaceae</taxon>
        <taxon>Cladophialophora</taxon>
    </lineage>
</organism>
<accession>A0A1C1C821</accession>
<dbReference type="VEuPathDB" id="FungiDB:G647_07331"/>
<name>A0A1C1C821_9EURO</name>
<dbReference type="VEuPathDB" id="FungiDB:CLCR_06257"/>
<proteinExistence type="predicted"/>
<gene>
    <name evidence="1" type="ORF">CLCR_06257</name>
</gene>
<dbReference type="EMBL" id="LGRB01000020">
    <property type="protein sequence ID" value="OCT44660.1"/>
    <property type="molecule type" value="Genomic_DNA"/>
</dbReference>
<protein>
    <submittedName>
        <fullName evidence="1">Uncharacterized protein</fullName>
    </submittedName>
</protein>
<evidence type="ECO:0000313" key="2">
    <source>
        <dbReference type="Proteomes" id="UP000094526"/>
    </source>
</evidence>
<dbReference type="Proteomes" id="UP000094526">
    <property type="component" value="Unassembled WGS sequence"/>
</dbReference>
<comment type="caution">
    <text evidence="1">The sequence shown here is derived from an EMBL/GenBank/DDBJ whole genome shotgun (WGS) entry which is preliminary data.</text>
</comment>
<dbReference type="AlphaFoldDB" id="A0A1C1C821"/>
<keyword evidence="2" id="KW-1185">Reference proteome</keyword>
<reference evidence="2" key="1">
    <citation type="submission" date="2015-07" db="EMBL/GenBank/DDBJ databases">
        <authorList>
            <person name="Teixeira M.M."/>
            <person name="Souza R.C."/>
            <person name="Almeida L.G."/>
            <person name="Vicente V.A."/>
            <person name="de Hoog S."/>
            <person name="Bocca A.L."/>
            <person name="de Almeida S.R."/>
            <person name="Vasconcelos A.T."/>
            <person name="Felipe M.S."/>
        </authorList>
    </citation>
    <scope>NUCLEOTIDE SEQUENCE [LARGE SCALE GENOMIC DNA]</scope>
    <source>
        <strain evidence="2">KSF</strain>
    </source>
</reference>
<evidence type="ECO:0000313" key="1">
    <source>
        <dbReference type="EMBL" id="OCT44660.1"/>
    </source>
</evidence>
<dbReference type="OrthoDB" id="10364922at2759"/>